<organism evidence="2 3">
    <name type="scientific">Marinomonas phaeophyticola</name>
    <dbReference type="NCBI Taxonomy" id="3004091"/>
    <lineage>
        <taxon>Bacteria</taxon>
        <taxon>Pseudomonadati</taxon>
        <taxon>Pseudomonadota</taxon>
        <taxon>Gammaproteobacteria</taxon>
        <taxon>Oceanospirillales</taxon>
        <taxon>Oceanospirillaceae</taxon>
        <taxon>Marinomonas</taxon>
    </lineage>
</organism>
<dbReference type="RefSeq" id="WP_269124717.1">
    <property type="nucleotide sequence ID" value="NZ_JAPUBN010000013.1"/>
</dbReference>
<evidence type="ECO:0000313" key="3">
    <source>
        <dbReference type="Proteomes" id="UP001149719"/>
    </source>
</evidence>
<dbReference type="Gene3D" id="1.10.287.1080">
    <property type="entry name" value="MazG-like"/>
    <property type="match status" value="1"/>
</dbReference>
<feature type="domain" description="NTP pyrophosphohydrolase MazG-like" evidence="1">
    <location>
        <begin position="27"/>
        <end position="93"/>
    </location>
</feature>
<proteinExistence type="predicted"/>
<dbReference type="EMBL" id="JAPUBN010000013">
    <property type="protein sequence ID" value="MCZ2721723.1"/>
    <property type="molecule type" value="Genomic_DNA"/>
</dbReference>
<dbReference type="Proteomes" id="UP001149719">
    <property type="component" value="Unassembled WGS sequence"/>
</dbReference>
<reference evidence="2" key="1">
    <citation type="submission" date="2022-12" db="EMBL/GenBank/DDBJ databases">
        <title>Marinomonas 15G1-11 sp. nov, isolated from marine algae.</title>
        <authorList>
            <person name="Butt M."/>
            <person name="Choi D.G."/>
            <person name="Kim J.M."/>
            <person name="Lee J.K."/>
            <person name="Baek J.H."/>
            <person name="Jeon C.O."/>
        </authorList>
    </citation>
    <scope>NUCLEOTIDE SEQUENCE</scope>
    <source>
        <strain evidence="2">15G1-11</strain>
    </source>
</reference>
<dbReference type="SUPFAM" id="SSF101386">
    <property type="entry name" value="all-alpha NTP pyrophosphatases"/>
    <property type="match status" value="1"/>
</dbReference>
<comment type="caution">
    <text evidence="2">The sequence shown here is derived from an EMBL/GenBank/DDBJ whole genome shotgun (WGS) entry which is preliminary data.</text>
</comment>
<accession>A0ABT4JTS9</accession>
<gene>
    <name evidence="2" type="ORF">O1D97_08675</name>
</gene>
<protein>
    <submittedName>
        <fullName evidence="2">Nucleotide pyrophosphohydrolase</fullName>
    </submittedName>
</protein>
<dbReference type="Pfam" id="PF03819">
    <property type="entry name" value="MazG"/>
    <property type="match status" value="1"/>
</dbReference>
<name>A0ABT4JTS9_9GAMM</name>
<dbReference type="InterPro" id="IPR004518">
    <property type="entry name" value="MazG-like_dom"/>
</dbReference>
<sequence>MNEFDKLLRIAKRKSTFDDSNKWSSGSETYLVEIKNEVDEVLEEMPKSRKCYLEDELGDVLWDYLNALVALEKERGVNAREVIARACQKYEERISAIESGDTWSNIKEKQKASLEKEYQSNT</sequence>
<evidence type="ECO:0000259" key="1">
    <source>
        <dbReference type="Pfam" id="PF03819"/>
    </source>
</evidence>
<evidence type="ECO:0000313" key="2">
    <source>
        <dbReference type="EMBL" id="MCZ2721723.1"/>
    </source>
</evidence>
<keyword evidence="3" id="KW-1185">Reference proteome</keyword>